<dbReference type="AlphaFoldDB" id="A0AAJ7DVR6"/>
<evidence type="ECO:0000256" key="3">
    <source>
        <dbReference type="ARBA" id="ARBA00022825"/>
    </source>
</evidence>
<dbReference type="PROSITE" id="PS50240">
    <property type="entry name" value="TRYPSIN_DOM"/>
    <property type="match status" value="1"/>
</dbReference>
<keyword evidence="1" id="KW-0645">Protease</keyword>
<dbReference type="GeneID" id="105362453"/>
<dbReference type="RefSeq" id="XP_011498195.1">
    <property type="nucleotide sequence ID" value="XM_011499893.1"/>
</dbReference>
<evidence type="ECO:0000256" key="1">
    <source>
        <dbReference type="ARBA" id="ARBA00022670"/>
    </source>
</evidence>
<dbReference type="InterPro" id="IPR001254">
    <property type="entry name" value="Trypsin_dom"/>
</dbReference>
<evidence type="ECO:0000259" key="5">
    <source>
        <dbReference type="PROSITE" id="PS50240"/>
    </source>
</evidence>
<dbReference type="KEGG" id="csol:105362453"/>
<keyword evidence="6" id="KW-1185">Reference proteome</keyword>
<evidence type="ECO:0000256" key="4">
    <source>
        <dbReference type="ARBA" id="ARBA00023157"/>
    </source>
</evidence>
<dbReference type="GO" id="GO:0006508">
    <property type="term" value="P:proteolysis"/>
    <property type="evidence" value="ECO:0007669"/>
    <property type="project" value="UniProtKB-KW"/>
</dbReference>
<dbReference type="Pfam" id="PF00089">
    <property type="entry name" value="Trypsin"/>
    <property type="match status" value="1"/>
</dbReference>
<name>A0AAJ7DVR6_9HYME</name>
<dbReference type="SUPFAM" id="SSF50494">
    <property type="entry name" value="Trypsin-like serine proteases"/>
    <property type="match status" value="1"/>
</dbReference>
<dbReference type="PANTHER" id="PTHR24276:SF98">
    <property type="entry name" value="FI18310P1-RELATED"/>
    <property type="match status" value="1"/>
</dbReference>
<organism evidence="6 7">
    <name type="scientific">Ceratosolen solmsi marchali</name>
    <dbReference type="NCBI Taxonomy" id="326594"/>
    <lineage>
        <taxon>Eukaryota</taxon>
        <taxon>Metazoa</taxon>
        <taxon>Ecdysozoa</taxon>
        <taxon>Arthropoda</taxon>
        <taxon>Hexapoda</taxon>
        <taxon>Insecta</taxon>
        <taxon>Pterygota</taxon>
        <taxon>Neoptera</taxon>
        <taxon>Endopterygota</taxon>
        <taxon>Hymenoptera</taxon>
        <taxon>Apocrita</taxon>
        <taxon>Proctotrupomorpha</taxon>
        <taxon>Chalcidoidea</taxon>
        <taxon>Agaonidae</taxon>
        <taxon>Agaoninae</taxon>
        <taxon>Ceratosolen</taxon>
    </lineage>
</organism>
<dbReference type="PANTHER" id="PTHR24276">
    <property type="entry name" value="POLYSERASE-RELATED"/>
    <property type="match status" value="1"/>
</dbReference>
<evidence type="ECO:0000313" key="6">
    <source>
        <dbReference type="Proteomes" id="UP000695007"/>
    </source>
</evidence>
<keyword evidence="4" id="KW-1015">Disulfide bond</keyword>
<dbReference type="InterPro" id="IPR043504">
    <property type="entry name" value="Peptidase_S1_PA_chymotrypsin"/>
</dbReference>
<evidence type="ECO:0000313" key="7">
    <source>
        <dbReference type="RefSeq" id="XP_011498195.1"/>
    </source>
</evidence>
<dbReference type="Gene3D" id="2.40.10.10">
    <property type="entry name" value="Trypsin-like serine proteases"/>
    <property type="match status" value="1"/>
</dbReference>
<proteinExistence type="predicted"/>
<dbReference type="GO" id="GO:0004252">
    <property type="term" value="F:serine-type endopeptidase activity"/>
    <property type="evidence" value="ECO:0007669"/>
    <property type="project" value="InterPro"/>
</dbReference>
<sequence length="156" mass="17109">MNIDLRYPQNDVAVIKLIQSVGNNVIPAPISNIQNYNALSGEDIVLVGWGESNDEDIPDILQSGTLKIITNEECSNLASELQGWRIRIPTRYICTRADPLIRLLGGDCGGPILYQGSIIGVSKGVFPTDQELCDDAVNFHVGIHYYIGFITHLLAL</sequence>
<protein>
    <submittedName>
        <fullName evidence="7">Chymotrypsin-2-like</fullName>
    </submittedName>
</protein>
<accession>A0AAJ7DVR6</accession>
<dbReference type="InterPro" id="IPR050430">
    <property type="entry name" value="Peptidase_S1"/>
</dbReference>
<dbReference type="Proteomes" id="UP000695007">
    <property type="component" value="Unplaced"/>
</dbReference>
<keyword evidence="2" id="KW-0378">Hydrolase</keyword>
<keyword evidence="3" id="KW-0720">Serine protease</keyword>
<dbReference type="InterPro" id="IPR009003">
    <property type="entry name" value="Peptidase_S1_PA"/>
</dbReference>
<evidence type="ECO:0000256" key="2">
    <source>
        <dbReference type="ARBA" id="ARBA00022801"/>
    </source>
</evidence>
<gene>
    <name evidence="7" type="primary">LOC105362453</name>
</gene>
<feature type="domain" description="Peptidase S1" evidence="5">
    <location>
        <begin position="1"/>
        <end position="155"/>
    </location>
</feature>
<reference evidence="7" key="1">
    <citation type="submission" date="2025-08" db="UniProtKB">
        <authorList>
            <consortium name="RefSeq"/>
        </authorList>
    </citation>
    <scope>IDENTIFICATION</scope>
</reference>